<evidence type="ECO:0000259" key="2">
    <source>
        <dbReference type="Pfam" id="PF26492"/>
    </source>
</evidence>
<evidence type="ECO:0000313" key="4">
    <source>
        <dbReference type="Proteomes" id="UP000608850"/>
    </source>
</evidence>
<dbReference type="RefSeq" id="WP_188880080.1">
    <property type="nucleotide sequence ID" value="NZ_BMOQ01000012.1"/>
</dbReference>
<dbReference type="OrthoDB" id="240542at2157"/>
<sequence>MSDEIDDRLSRRFDDDQDDQDDAATSKKSQNDMTSGQSGKQRKSQTSQKAQNIKKEWNVRSFYLDDDLDSDLTTAFKRLDLSLSEADAEVNLKKTRHFYPLIVELGLERLGKMDITEVTERLESTDSE</sequence>
<reference evidence="3 4" key="1">
    <citation type="journal article" date="2019" name="Int. J. Syst. Evol. Microbiol.">
        <title>The Global Catalogue of Microorganisms (GCM) 10K type strain sequencing project: providing services to taxonomists for standard genome sequencing and annotation.</title>
        <authorList>
            <consortium name="The Broad Institute Genomics Platform"/>
            <consortium name="The Broad Institute Genome Sequencing Center for Infectious Disease"/>
            <person name="Wu L."/>
            <person name="Ma J."/>
        </authorList>
    </citation>
    <scope>NUCLEOTIDE SEQUENCE [LARGE SCALE GENOMIC DNA]</scope>
    <source>
        <strain evidence="3 4">JCM 16331</strain>
    </source>
</reference>
<accession>A0A830GER8</accession>
<dbReference type="Proteomes" id="UP000608850">
    <property type="component" value="Unassembled WGS sequence"/>
</dbReference>
<dbReference type="Pfam" id="PF26492">
    <property type="entry name" value="DUF8160"/>
    <property type="match status" value="1"/>
</dbReference>
<proteinExistence type="predicted"/>
<comment type="caution">
    <text evidence="3">The sequence shown here is derived from an EMBL/GenBank/DDBJ whole genome shotgun (WGS) entry which is preliminary data.</text>
</comment>
<feature type="compositionally biased region" description="Polar residues" evidence="1">
    <location>
        <begin position="26"/>
        <end position="51"/>
    </location>
</feature>
<organism evidence="3 4">
    <name type="scientific">Halarchaeum nitratireducens</name>
    <dbReference type="NCBI Taxonomy" id="489913"/>
    <lineage>
        <taxon>Archaea</taxon>
        <taxon>Methanobacteriati</taxon>
        <taxon>Methanobacteriota</taxon>
        <taxon>Stenosarchaea group</taxon>
        <taxon>Halobacteria</taxon>
        <taxon>Halobacteriales</taxon>
        <taxon>Halobacteriaceae</taxon>
    </lineage>
</organism>
<feature type="region of interest" description="Disordered" evidence="1">
    <location>
        <begin position="1"/>
        <end position="52"/>
    </location>
</feature>
<evidence type="ECO:0000313" key="3">
    <source>
        <dbReference type="EMBL" id="GGN26287.1"/>
    </source>
</evidence>
<dbReference type="InterPro" id="IPR058474">
    <property type="entry name" value="DUF8160"/>
</dbReference>
<gene>
    <name evidence="3" type="ORF">GCM10009021_30660</name>
</gene>
<keyword evidence="4" id="KW-1185">Reference proteome</keyword>
<dbReference type="EMBL" id="BMOQ01000012">
    <property type="protein sequence ID" value="GGN26287.1"/>
    <property type="molecule type" value="Genomic_DNA"/>
</dbReference>
<evidence type="ECO:0000256" key="1">
    <source>
        <dbReference type="SAM" id="MobiDB-lite"/>
    </source>
</evidence>
<name>A0A830GER8_9EURY</name>
<protein>
    <recommendedName>
        <fullName evidence="2">DUF8160 domain-containing protein</fullName>
    </recommendedName>
</protein>
<feature type="domain" description="DUF8160" evidence="2">
    <location>
        <begin position="4"/>
        <end position="125"/>
    </location>
</feature>
<dbReference type="AlphaFoldDB" id="A0A830GER8"/>